<proteinExistence type="predicted"/>
<dbReference type="PANTHER" id="PTHR23024:SF24">
    <property type="entry name" value="ALPHA_BETA HYDROLASE FOLD-3 DOMAIN-CONTAINING PROTEIN"/>
    <property type="match status" value="1"/>
</dbReference>
<dbReference type="SUPFAM" id="SSF53474">
    <property type="entry name" value="alpha/beta-Hydrolases"/>
    <property type="match status" value="1"/>
</dbReference>
<sequence length="262" mass="28289">MRWYRPPHSEDSPIGPVLLWLHGGGFFRGSLDQPEAHAVAESLAQNGVTVVTADYRLCPPPGMPWAPARKGRARGRYPLPLDDVMTAYHELRSRSSRGVLLGGASAGACLAAAATLRASDEGAHAAGTVLAYGFFHAVHPRRTDSRARSRGLRRLSHATWALDLANRNYAGPGHMLADRLAFPGGHRIDGFSRTLVVNAEHDNMRVSGDQFADELGAIGVNLQHHVLAGTRHAFLNSPDTQPFRDAIALIAAWSFGTTTRPV</sequence>
<dbReference type="EMBL" id="JBHUEA010000014">
    <property type="protein sequence ID" value="MFD1721861.1"/>
    <property type="molecule type" value="Genomic_DNA"/>
</dbReference>
<feature type="domain" description="Alpha/beta hydrolase fold-3" evidence="1">
    <location>
        <begin position="18"/>
        <end position="235"/>
    </location>
</feature>
<dbReference type="Gene3D" id="3.40.50.1820">
    <property type="entry name" value="alpha/beta hydrolase"/>
    <property type="match status" value="1"/>
</dbReference>
<evidence type="ECO:0000313" key="3">
    <source>
        <dbReference type="Proteomes" id="UP001597347"/>
    </source>
</evidence>
<organism evidence="2 3">
    <name type="scientific">Amnibacterium endophyticum</name>
    <dbReference type="NCBI Taxonomy" id="2109337"/>
    <lineage>
        <taxon>Bacteria</taxon>
        <taxon>Bacillati</taxon>
        <taxon>Actinomycetota</taxon>
        <taxon>Actinomycetes</taxon>
        <taxon>Micrococcales</taxon>
        <taxon>Microbacteriaceae</taxon>
        <taxon>Amnibacterium</taxon>
    </lineage>
</organism>
<evidence type="ECO:0000259" key="1">
    <source>
        <dbReference type="Pfam" id="PF07859"/>
    </source>
</evidence>
<gene>
    <name evidence="2" type="ORF">ACFSBI_09885</name>
</gene>
<comment type="caution">
    <text evidence="2">The sequence shown here is derived from an EMBL/GenBank/DDBJ whole genome shotgun (WGS) entry which is preliminary data.</text>
</comment>
<dbReference type="PANTHER" id="PTHR23024">
    <property type="entry name" value="ARYLACETAMIDE DEACETYLASE"/>
    <property type="match status" value="1"/>
</dbReference>
<dbReference type="InterPro" id="IPR050466">
    <property type="entry name" value="Carboxylest/Gibb_receptor"/>
</dbReference>
<dbReference type="InterPro" id="IPR029058">
    <property type="entry name" value="AB_hydrolase_fold"/>
</dbReference>
<reference evidence="3" key="1">
    <citation type="journal article" date="2019" name="Int. J. Syst. Evol. Microbiol.">
        <title>The Global Catalogue of Microorganisms (GCM) 10K type strain sequencing project: providing services to taxonomists for standard genome sequencing and annotation.</title>
        <authorList>
            <consortium name="The Broad Institute Genomics Platform"/>
            <consortium name="The Broad Institute Genome Sequencing Center for Infectious Disease"/>
            <person name="Wu L."/>
            <person name="Ma J."/>
        </authorList>
    </citation>
    <scope>NUCLEOTIDE SEQUENCE [LARGE SCALE GENOMIC DNA]</scope>
    <source>
        <strain evidence="3">CGMCC 1.12471</strain>
    </source>
</reference>
<dbReference type="RefSeq" id="WP_377934478.1">
    <property type="nucleotide sequence ID" value="NZ_JBHUEA010000014.1"/>
</dbReference>
<dbReference type="InterPro" id="IPR013094">
    <property type="entry name" value="AB_hydrolase_3"/>
</dbReference>
<evidence type="ECO:0000313" key="2">
    <source>
        <dbReference type="EMBL" id="MFD1721861.1"/>
    </source>
</evidence>
<keyword evidence="3" id="KW-1185">Reference proteome</keyword>
<protein>
    <submittedName>
        <fullName evidence="2">Alpha/beta hydrolase</fullName>
    </submittedName>
</protein>
<accession>A0ABW4LEV0</accession>
<dbReference type="GO" id="GO:0016787">
    <property type="term" value="F:hydrolase activity"/>
    <property type="evidence" value="ECO:0007669"/>
    <property type="project" value="UniProtKB-KW"/>
</dbReference>
<name>A0ABW4LEV0_9MICO</name>
<dbReference type="Proteomes" id="UP001597347">
    <property type="component" value="Unassembled WGS sequence"/>
</dbReference>
<keyword evidence="2" id="KW-0378">Hydrolase</keyword>
<dbReference type="Pfam" id="PF07859">
    <property type="entry name" value="Abhydrolase_3"/>
    <property type="match status" value="1"/>
</dbReference>